<organism evidence="2 3">
    <name type="scientific">Hassallia byssoidea VB512170</name>
    <dbReference type="NCBI Taxonomy" id="1304833"/>
    <lineage>
        <taxon>Bacteria</taxon>
        <taxon>Bacillati</taxon>
        <taxon>Cyanobacteriota</taxon>
        <taxon>Cyanophyceae</taxon>
        <taxon>Nostocales</taxon>
        <taxon>Tolypothrichaceae</taxon>
        <taxon>Hassallia</taxon>
    </lineage>
</organism>
<evidence type="ECO:0000313" key="3">
    <source>
        <dbReference type="Proteomes" id="UP000031549"/>
    </source>
</evidence>
<keyword evidence="1" id="KW-0472">Membrane</keyword>
<sequence length="180" mass="20710">MPSSKILAVPLNYQGVYPCPVCRVGKIRDMHLMEAMSCDFCHEIFTVNLEQQQLKMPSRQPPLTWRWNGFNWTETQLEGVELGWGYALGAIAFVLFPTIIIGIVAYNFPLDPHAPITWLPSIWTCLTFLVHFSIIVWLLIEIYQIPLSAYWRGIVRWREVRATVTSARNFQGNGVIRNGE</sequence>
<evidence type="ECO:0000313" key="2">
    <source>
        <dbReference type="EMBL" id="NEU73509.1"/>
    </source>
</evidence>
<dbReference type="Proteomes" id="UP000031549">
    <property type="component" value="Unassembled WGS sequence"/>
</dbReference>
<accession>A0A846H9X4</accession>
<keyword evidence="1" id="KW-1133">Transmembrane helix</keyword>
<name>A0A846H9X4_9CYAN</name>
<dbReference type="EMBL" id="JTCM02000024">
    <property type="protein sequence ID" value="NEU73509.1"/>
    <property type="molecule type" value="Genomic_DNA"/>
</dbReference>
<proteinExistence type="predicted"/>
<comment type="caution">
    <text evidence="2">The sequence shown here is derived from an EMBL/GenBank/DDBJ whole genome shotgun (WGS) entry which is preliminary data.</text>
</comment>
<feature type="transmembrane region" description="Helical" evidence="1">
    <location>
        <begin position="118"/>
        <end position="140"/>
    </location>
</feature>
<gene>
    <name evidence="2" type="ORF">PI95_013270</name>
</gene>
<keyword evidence="3" id="KW-1185">Reference proteome</keyword>
<protein>
    <submittedName>
        <fullName evidence="2">Uncharacterized protein</fullName>
    </submittedName>
</protein>
<dbReference type="AlphaFoldDB" id="A0A846H9X4"/>
<evidence type="ECO:0000256" key="1">
    <source>
        <dbReference type="SAM" id="Phobius"/>
    </source>
</evidence>
<reference evidence="2 3" key="1">
    <citation type="journal article" date="2015" name="Genome Announc.">
        <title>Draft Genome Sequence of Cyanobacterium Hassallia byssoidea Strain VB512170, Isolated from Monuments in India.</title>
        <authorList>
            <person name="Singh D."/>
            <person name="Chandrababunaidu M.M."/>
            <person name="Panda A."/>
            <person name="Sen D."/>
            <person name="Bhattacharyya S."/>
            <person name="Adhikary S.P."/>
            <person name="Tripathy S."/>
        </authorList>
    </citation>
    <scope>NUCLEOTIDE SEQUENCE [LARGE SCALE GENOMIC DNA]</scope>
    <source>
        <strain evidence="2 3">VB512170</strain>
    </source>
</reference>
<feature type="transmembrane region" description="Helical" evidence="1">
    <location>
        <begin position="84"/>
        <end position="106"/>
    </location>
</feature>
<dbReference type="RefSeq" id="WP_039737126.1">
    <property type="nucleotide sequence ID" value="NZ_JTCM02000024.1"/>
</dbReference>
<keyword evidence="1" id="KW-0812">Transmembrane</keyword>